<dbReference type="AlphaFoldDB" id="A0A7S4IET5"/>
<dbReference type="InterPro" id="IPR004993">
    <property type="entry name" value="GH3"/>
</dbReference>
<dbReference type="Pfam" id="PF23572">
    <property type="entry name" value="GH3_C"/>
    <property type="match status" value="1"/>
</dbReference>
<protein>
    <recommendedName>
        <fullName evidence="4">GH3 auxin-responsive promoter</fullName>
    </recommendedName>
</protein>
<evidence type="ECO:0000313" key="3">
    <source>
        <dbReference type="EMBL" id="CAE2227307.1"/>
    </source>
</evidence>
<organism evidence="3">
    <name type="scientific">Odontella aurita</name>
    <dbReference type="NCBI Taxonomy" id="265563"/>
    <lineage>
        <taxon>Eukaryota</taxon>
        <taxon>Sar</taxon>
        <taxon>Stramenopiles</taxon>
        <taxon>Ochrophyta</taxon>
        <taxon>Bacillariophyta</taxon>
        <taxon>Mediophyceae</taxon>
        <taxon>Biddulphiophycidae</taxon>
        <taxon>Eupodiscales</taxon>
        <taxon>Odontellaceae</taxon>
        <taxon>Odontella</taxon>
    </lineage>
</organism>
<dbReference type="InterPro" id="IPR055378">
    <property type="entry name" value="GH3_C"/>
</dbReference>
<dbReference type="InterPro" id="IPR055377">
    <property type="entry name" value="GH3_M"/>
</dbReference>
<dbReference type="Pfam" id="PF23571">
    <property type="entry name" value="GH3_M"/>
    <property type="match status" value="1"/>
</dbReference>
<reference evidence="3" key="1">
    <citation type="submission" date="2021-01" db="EMBL/GenBank/DDBJ databases">
        <authorList>
            <person name="Corre E."/>
            <person name="Pelletier E."/>
            <person name="Niang G."/>
            <person name="Scheremetjew M."/>
            <person name="Finn R."/>
            <person name="Kale V."/>
            <person name="Holt S."/>
            <person name="Cochrane G."/>
            <person name="Meng A."/>
            <person name="Brown T."/>
            <person name="Cohen L."/>
        </authorList>
    </citation>
    <scope>NUCLEOTIDE SEQUENCE</scope>
    <source>
        <strain evidence="3">Isolate 1302-5</strain>
    </source>
</reference>
<evidence type="ECO:0000259" key="1">
    <source>
        <dbReference type="Pfam" id="PF23571"/>
    </source>
</evidence>
<sequence>MIPSTVIRSAAATFARRAVLGASATFALPLTASVMYAVYEYSYTPEDQISISHTPTSIWYQSLTNLLMTQLGKRTAKNLEKACQNAAIENETLLLDLIQRCHDTAYGRDMNFKNIQSREDFRRMHPLTDHGHFQPYIDRAVMDGEDNVMFPEEPTMIARTSGTSGTIKLIPVSPLQRKVFFSEGIGITFDAMVRGVNHESERSGLGVKWPNLQKSCKLMYSPKYSKTVSGLKIGPNSSAPGDNRALLQLYSTPASAYNANSEQDVIFCHCLFALLDQNLGLIESNFVSGVFNFFTCIDDRWEELMDTIQSGKLPVNLGVSDSIRIELERELVPNTERAIELRSIRRSMSDGTFSAEPSFARLTWPKLHTIMANETGSFNLCGRRLREEWVGNKVPIFSPLYAATEGLIGVNPHLNGKTFVLNPRTMFFEFLPVDIDTDQTLFIEQLKPGVEYEMIITNLTGLYRYRFGDVVRCVGYKGEAPIVEIAYRKGQFLNAQGERTSEEAFYSALSKAAKEDWTCQLLDYTTVEHFLKSSESKRPPRYTVYVELAECSSGRGQPLTHSLNDSQIDALDRRLGEENRVYDFVRSSGRLQRVEVIVVLPGTFEKLRRVMIDDLGTSPTQTKQPRVTRHPKLVKILEDSAMAA</sequence>
<feature type="domain" description="GH3 C-terminal" evidence="2">
    <location>
        <begin position="506"/>
        <end position="631"/>
    </location>
</feature>
<dbReference type="GO" id="GO:0005737">
    <property type="term" value="C:cytoplasm"/>
    <property type="evidence" value="ECO:0007669"/>
    <property type="project" value="TreeGrafter"/>
</dbReference>
<dbReference type="PANTHER" id="PTHR31901:SF9">
    <property type="entry name" value="GH3 DOMAIN-CONTAINING PROTEIN"/>
    <property type="match status" value="1"/>
</dbReference>
<gene>
    <name evidence="3" type="ORF">OAUR00152_LOCUS10649</name>
</gene>
<dbReference type="PANTHER" id="PTHR31901">
    <property type="entry name" value="GH3 DOMAIN-CONTAINING PROTEIN"/>
    <property type="match status" value="1"/>
</dbReference>
<dbReference type="EMBL" id="HBKQ01015671">
    <property type="protein sequence ID" value="CAE2227307.1"/>
    <property type="molecule type" value="Transcribed_RNA"/>
</dbReference>
<accession>A0A7S4IET5</accession>
<proteinExistence type="predicted"/>
<evidence type="ECO:0008006" key="4">
    <source>
        <dbReference type="Google" id="ProtNLM"/>
    </source>
</evidence>
<feature type="domain" description="GH3 middle" evidence="1">
    <location>
        <begin position="420"/>
        <end position="488"/>
    </location>
</feature>
<name>A0A7S4IET5_9STRA</name>
<dbReference type="Pfam" id="PF03321">
    <property type="entry name" value="GH3"/>
    <property type="match status" value="1"/>
</dbReference>
<evidence type="ECO:0000259" key="2">
    <source>
        <dbReference type="Pfam" id="PF23572"/>
    </source>
</evidence>
<dbReference type="GO" id="GO:0016881">
    <property type="term" value="F:acid-amino acid ligase activity"/>
    <property type="evidence" value="ECO:0007669"/>
    <property type="project" value="TreeGrafter"/>
</dbReference>